<accession>A0A916N5Y3</accession>
<keyword evidence="5" id="KW-0812">Transmembrane</keyword>
<evidence type="ECO:0000259" key="11">
    <source>
        <dbReference type="Pfam" id="PF13609"/>
    </source>
</evidence>
<evidence type="ECO:0000256" key="2">
    <source>
        <dbReference type="ARBA" id="ARBA00011233"/>
    </source>
</evidence>
<dbReference type="SUPFAM" id="SSF56935">
    <property type="entry name" value="Porins"/>
    <property type="match status" value="1"/>
</dbReference>
<keyword evidence="10" id="KW-0998">Cell outer membrane</keyword>
<dbReference type="PANTHER" id="PTHR34501:SF9">
    <property type="entry name" value="MAJOR OUTER MEMBRANE PROTEIN P.IA"/>
    <property type="match status" value="1"/>
</dbReference>
<keyword evidence="3" id="KW-0813">Transport</keyword>
<evidence type="ECO:0000256" key="10">
    <source>
        <dbReference type="ARBA" id="ARBA00023237"/>
    </source>
</evidence>
<dbReference type="AlphaFoldDB" id="A0A916N5Y3"/>
<evidence type="ECO:0000256" key="9">
    <source>
        <dbReference type="ARBA" id="ARBA00023136"/>
    </source>
</evidence>
<keyword evidence="8" id="KW-0626">Porin</keyword>
<evidence type="ECO:0000313" key="12">
    <source>
        <dbReference type="EMBL" id="CAG2150734.1"/>
    </source>
</evidence>
<dbReference type="PANTHER" id="PTHR34501">
    <property type="entry name" value="PROTEIN YDDL-RELATED"/>
    <property type="match status" value="1"/>
</dbReference>
<dbReference type="InterPro" id="IPR050298">
    <property type="entry name" value="Gram-neg_bact_OMP"/>
</dbReference>
<dbReference type="EMBL" id="CAJPUY010000016">
    <property type="protein sequence ID" value="CAG2150734.1"/>
    <property type="molecule type" value="Genomic_DNA"/>
</dbReference>
<feature type="domain" description="Porin" evidence="11">
    <location>
        <begin position="22"/>
        <end position="343"/>
    </location>
</feature>
<proteinExistence type="predicted"/>
<dbReference type="RefSeq" id="WP_230426952.1">
    <property type="nucleotide sequence ID" value="NZ_CAJPUY010000016.1"/>
</dbReference>
<dbReference type="InterPro" id="IPR023614">
    <property type="entry name" value="Porin_dom_sf"/>
</dbReference>
<dbReference type="Gene3D" id="2.40.160.10">
    <property type="entry name" value="Porin"/>
    <property type="match status" value="1"/>
</dbReference>
<gene>
    <name evidence="12" type="ORF">LMG31506_04278</name>
</gene>
<comment type="caution">
    <text evidence="12">The sequence shown here is derived from an EMBL/GenBank/DDBJ whole genome shotgun (WGS) entry which is preliminary data.</text>
</comment>
<evidence type="ECO:0000313" key="13">
    <source>
        <dbReference type="Proteomes" id="UP000672934"/>
    </source>
</evidence>
<dbReference type="GO" id="GO:0015288">
    <property type="term" value="F:porin activity"/>
    <property type="evidence" value="ECO:0007669"/>
    <property type="project" value="UniProtKB-KW"/>
</dbReference>
<reference evidence="12" key="1">
    <citation type="submission" date="2021-03" db="EMBL/GenBank/DDBJ databases">
        <authorList>
            <person name="Peeters C."/>
        </authorList>
    </citation>
    <scope>NUCLEOTIDE SEQUENCE</scope>
    <source>
        <strain evidence="12">LMG 31506</strain>
    </source>
</reference>
<protein>
    <submittedName>
        <fullName evidence="12">Outer membrane porin protein</fullName>
    </submittedName>
</protein>
<dbReference type="GO" id="GO:0046930">
    <property type="term" value="C:pore complex"/>
    <property type="evidence" value="ECO:0007669"/>
    <property type="project" value="UniProtKB-KW"/>
</dbReference>
<evidence type="ECO:0000256" key="1">
    <source>
        <dbReference type="ARBA" id="ARBA00004571"/>
    </source>
</evidence>
<sequence length="379" mass="39968">MEDFRARAIARHFILLSALCFGEAHAQSGVRVFGIVDAGVEVSRAGKGTQARVVSGGDAGSRWGIDGTEDLGQGLSATFRLVGGFSADDGQMGQGGRLFGREAALGLVKRDAGSLLLGRQPTPVSLTNSFVDAFYWMGSGGLISLTRSGATAAQQVIPQVVSARADNAIKYYSPEEWKSVSFSVLVAPGEKSPQLGSTYGASARFLQGPWDLNAAWGRQDAGTGATGQITSYSLGGSYDFHLVKLYLGYTDEKNSCTTCTGALARATDSFKATQSEFRLANLGVRVPLGRFTAIAQAVFVNDRSRYQVDPGNRNAWWFAVGGEYALSRRTTLYGSVGTIENRNGSMYALGSGGVQQPANSVGAGNPRSTAGNIGIKHVF</sequence>
<comment type="subunit">
    <text evidence="2">Homotrimer.</text>
</comment>
<name>A0A916N5Y3_9BURK</name>
<dbReference type="Pfam" id="PF13609">
    <property type="entry name" value="Porin_4"/>
    <property type="match status" value="1"/>
</dbReference>
<keyword evidence="13" id="KW-1185">Reference proteome</keyword>
<organism evidence="12 13">
    <name type="scientific">Cupriavidus yeoncheonensis</name>
    <dbReference type="NCBI Taxonomy" id="1462994"/>
    <lineage>
        <taxon>Bacteria</taxon>
        <taxon>Pseudomonadati</taxon>
        <taxon>Pseudomonadota</taxon>
        <taxon>Betaproteobacteria</taxon>
        <taxon>Burkholderiales</taxon>
        <taxon>Burkholderiaceae</taxon>
        <taxon>Cupriavidus</taxon>
    </lineage>
</organism>
<dbReference type="InterPro" id="IPR033900">
    <property type="entry name" value="Gram_neg_porin_domain"/>
</dbReference>
<keyword evidence="7" id="KW-0406">Ion transport</keyword>
<keyword evidence="9" id="KW-0472">Membrane</keyword>
<dbReference type="GO" id="GO:0006811">
    <property type="term" value="P:monoatomic ion transport"/>
    <property type="evidence" value="ECO:0007669"/>
    <property type="project" value="UniProtKB-KW"/>
</dbReference>
<evidence type="ECO:0000256" key="8">
    <source>
        <dbReference type="ARBA" id="ARBA00023114"/>
    </source>
</evidence>
<evidence type="ECO:0000256" key="5">
    <source>
        <dbReference type="ARBA" id="ARBA00022692"/>
    </source>
</evidence>
<dbReference type="Proteomes" id="UP000672934">
    <property type="component" value="Unassembled WGS sequence"/>
</dbReference>
<dbReference type="GO" id="GO:0009279">
    <property type="term" value="C:cell outer membrane"/>
    <property type="evidence" value="ECO:0007669"/>
    <property type="project" value="UniProtKB-SubCell"/>
</dbReference>
<evidence type="ECO:0000256" key="6">
    <source>
        <dbReference type="ARBA" id="ARBA00022729"/>
    </source>
</evidence>
<comment type="subcellular location">
    <subcellularLocation>
        <location evidence="1">Cell outer membrane</location>
        <topology evidence="1">Multi-pass membrane protein</topology>
    </subcellularLocation>
</comment>
<evidence type="ECO:0000256" key="3">
    <source>
        <dbReference type="ARBA" id="ARBA00022448"/>
    </source>
</evidence>
<evidence type="ECO:0000256" key="4">
    <source>
        <dbReference type="ARBA" id="ARBA00022452"/>
    </source>
</evidence>
<evidence type="ECO:0000256" key="7">
    <source>
        <dbReference type="ARBA" id="ARBA00023065"/>
    </source>
</evidence>
<dbReference type="CDD" id="cd00342">
    <property type="entry name" value="gram_neg_porins"/>
    <property type="match status" value="1"/>
</dbReference>
<keyword evidence="6" id="KW-0732">Signal</keyword>
<keyword evidence="4" id="KW-1134">Transmembrane beta strand</keyword>